<feature type="non-terminal residue" evidence="1">
    <location>
        <position position="97"/>
    </location>
</feature>
<reference evidence="2" key="1">
    <citation type="journal article" date="2012" name="Nat. Genet.">
        <title>Lifestyle transitions in plant pathogenic Colletotrichum fungi deciphered by genome and transcriptome analyses.</title>
        <authorList>
            <person name="O'Connell R.J."/>
            <person name="Thon M.R."/>
            <person name="Hacquard S."/>
            <person name="Amyotte S.G."/>
            <person name="Kleemann J."/>
            <person name="Torres M.F."/>
            <person name="Damm U."/>
            <person name="Buiate E.A."/>
            <person name="Epstein L."/>
            <person name="Alkan N."/>
            <person name="Altmueller J."/>
            <person name="Alvarado-Balderrama L."/>
            <person name="Bauser C.A."/>
            <person name="Becker C."/>
            <person name="Birren B.W."/>
            <person name="Chen Z."/>
            <person name="Choi J."/>
            <person name="Crouch J.A."/>
            <person name="Duvick J.P."/>
            <person name="Farman M.A."/>
            <person name="Gan P."/>
            <person name="Heiman D."/>
            <person name="Henrissat B."/>
            <person name="Howard R.J."/>
            <person name="Kabbage M."/>
            <person name="Koch C."/>
            <person name="Kracher B."/>
            <person name="Kubo Y."/>
            <person name="Law A.D."/>
            <person name="Lebrun M.-H."/>
            <person name="Lee Y.-H."/>
            <person name="Miyara I."/>
            <person name="Moore N."/>
            <person name="Neumann U."/>
            <person name="Nordstroem K."/>
            <person name="Panaccione D.G."/>
            <person name="Panstruga R."/>
            <person name="Place M."/>
            <person name="Proctor R.H."/>
            <person name="Prusky D."/>
            <person name="Rech G."/>
            <person name="Reinhardt R."/>
            <person name="Rollins J.A."/>
            <person name="Rounsley S."/>
            <person name="Schardl C.L."/>
            <person name="Schwartz D.C."/>
            <person name="Shenoy N."/>
            <person name="Shirasu K."/>
            <person name="Sikhakolli U.R."/>
            <person name="Stueber K."/>
            <person name="Sukno S.A."/>
            <person name="Sweigard J.A."/>
            <person name="Takano Y."/>
            <person name="Takahara H."/>
            <person name="Trail F."/>
            <person name="van der Does H.C."/>
            <person name="Voll L.M."/>
            <person name="Will I."/>
            <person name="Young S."/>
            <person name="Zeng Q."/>
            <person name="Zhang J."/>
            <person name="Zhou S."/>
            <person name="Dickman M.B."/>
            <person name="Schulze-Lefert P."/>
            <person name="Ver Loren van Themaat E."/>
            <person name="Ma L.-J."/>
            <person name="Vaillancourt L.J."/>
        </authorList>
    </citation>
    <scope>NUCLEOTIDE SEQUENCE [LARGE SCALE GENOMIC DNA]</scope>
    <source>
        <strain evidence="2">IMI 349063</strain>
    </source>
</reference>
<accession>H1VJC1</accession>
<evidence type="ECO:0000313" key="2">
    <source>
        <dbReference type="Proteomes" id="UP000007174"/>
    </source>
</evidence>
<organism evidence="1 2">
    <name type="scientific">Colletotrichum higginsianum (strain IMI 349063)</name>
    <name type="common">Crucifer anthracnose fungus</name>
    <dbReference type="NCBI Taxonomy" id="759273"/>
    <lineage>
        <taxon>Eukaryota</taxon>
        <taxon>Fungi</taxon>
        <taxon>Dikarya</taxon>
        <taxon>Ascomycota</taxon>
        <taxon>Pezizomycotina</taxon>
        <taxon>Sordariomycetes</taxon>
        <taxon>Hypocreomycetidae</taxon>
        <taxon>Glomerellales</taxon>
        <taxon>Glomerellaceae</taxon>
        <taxon>Colletotrichum</taxon>
        <taxon>Colletotrichum destructivum species complex</taxon>
    </lineage>
</organism>
<dbReference type="Proteomes" id="UP000007174">
    <property type="component" value="Unassembled WGS sequence"/>
</dbReference>
<sequence length="97" mass="10935">MTARQRQDLATSPLPCRLRQNKRKASYGQGCGMRLQVGVQVHRCSGLVSIKMGRSQCAARWSLSLFLASFGKRRRGGRNGSHVQGCCCRCRCCCRRW</sequence>
<protein>
    <submittedName>
        <fullName evidence="1">Uncharacterized protein</fullName>
    </submittedName>
</protein>
<dbReference type="AlphaFoldDB" id="H1VJC1"/>
<dbReference type="EMBL" id="CACQ02004009">
    <property type="protein sequence ID" value="CCF40324.1"/>
    <property type="molecule type" value="Genomic_DNA"/>
</dbReference>
<name>H1VJC1_COLHI</name>
<dbReference type="HOGENOM" id="CLU_2352226_0_0_1"/>
<evidence type="ECO:0000313" key="1">
    <source>
        <dbReference type="EMBL" id="CCF40324.1"/>
    </source>
</evidence>
<proteinExistence type="predicted"/>
<gene>
    <name evidence="1" type="ORF">CH063_10924</name>
</gene>